<evidence type="ECO:0000313" key="3">
    <source>
        <dbReference type="EMBL" id="PVY60913.1"/>
    </source>
</evidence>
<sequence length="1287" mass="138816">MFRTSALLRVLGRTALVLYLSVAALFLVVRHGVLPNIDHWRPDIQAALSSALDTRIELGHIEAGWAGLHPRLRLDDVAVFDERGSQVLKLPTIRAVLSWQGLFSGVPSFSYIEASGLDIEARRDAQGRIWALGKEVGRDDVDESPELSLDHPLVQWLARQPRVALRGAAITWRDETRSAAPLRLTAVTLGLASEPGKHTLLLSATPSGALGEGFEMRARFDHADAGLAADDPMAWAGMFYVRIEGMSPAQWRPWLDVPGHMESGRVSAQWWLGFARSRPERVAAQVNIRDGHWRLGEQSTVRASTAELFLDGSWPGYIGALEAFEALAAPEPAPSDATQSEGAGHDRAAGPEGAGHPAGEDGAPVNFWFDAKGMVLNTPEIFDHELAFDHIETRGGLLRDAGQGLAVRFDNARVINRDMDLQWSGSWKEGGSGSGGLADIRGVFHRASLDGIDLYMPTSVNLEAREWLIDGLLDGEIENAAALLQGDLQDFPFGDGPGRFRIEGSFRDGVIDYAPSRSGEESWPALRQVKGRVALDRVDLRLVADEAIVEPAAGHVIELRDVRAHIPDIERDSVLNIEGQTRAPAQAYLALIRHSPLQRLLDGFLDPAQADGEWEVPLGLTIPLLNVDDTRVRGAVRFGGGKLALEPLAPPFEQLRGTLEFSETGFSADGLKASFLNGPASFRGGLGGGRKGLEMSGRIGAEALRQYVGMKGMERLDGTLDYTARMRREPSGRYAMTAQSSLRELAIDLPEPVGKPAGAAGKLEVQWTPASSAGGMILKVALGPTMKAQFLRRRNGKEGPYFVSGAVGTALPKKLPDAGLAVDVRHRRIDVNEWNAIIDEFSAPLPGNAAGGEQPQSEIFPPLQRLRLQADSMALYGLQLEAATLTALRERPLRWRMDVASALTAGTVYWNQADATTAGKVDARFDRLALGDAKAETDSSRDSQPSDAMLEAAEEDGSWDGSADIPAVSLKVDKLTLYGRSVGSLAVEGVNEQQGRFWRLNKLSLASPTAQLHGSGIWRLAGGERGLTLDADASFSDLGAFLDQIDMKNVLEGGKGTIKGRIEWRNMPWRFDRSDLNGQLRFELENGRFSTLNSRSARLLELLSLQSLQRLATFSMNPASIFKEGFPFDRVAGTLHISDGVMTTNDYRVTGPVATISIGGDVDLKTEKIDLQAMVVPRLDVSGATVAAGIAINPIVGLGAFVTQWLLSKPLSKAMTAHYDVSGDLNAPQLNEVSAPTGKSQEAVAPKGRIEGQGVELDDAARNGLHDAGEFNGKPNGAVAGSAKNGR</sequence>
<name>A0A2U1CIU2_9BURK</name>
<feature type="domain" description="YhdP central" evidence="2">
    <location>
        <begin position="9"/>
        <end position="300"/>
    </location>
</feature>
<dbReference type="PANTHER" id="PTHR38690">
    <property type="entry name" value="PROTEASE-RELATED"/>
    <property type="match status" value="1"/>
</dbReference>
<dbReference type="STRING" id="1231391.GCA_000308195_02972"/>
<feature type="compositionally biased region" description="Basic and acidic residues" evidence="1">
    <location>
        <begin position="932"/>
        <end position="941"/>
    </location>
</feature>
<dbReference type="EMBL" id="QEKO01000005">
    <property type="protein sequence ID" value="PVY60913.1"/>
    <property type="molecule type" value="Genomic_DNA"/>
</dbReference>
<dbReference type="OrthoDB" id="8521382at2"/>
<dbReference type="RefSeq" id="WP_133244301.1">
    <property type="nucleotide sequence ID" value="NZ_JACCEX010000005.1"/>
</dbReference>
<comment type="caution">
    <text evidence="3">The sequence shown here is derived from an EMBL/GenBank/DDBJ whole genome shotgun (WGS) entry which is preliminary data.</text>
</comment>
<evidence type="ECO:0000313" key="4">
    <source>
        <dbReference type="Proteomes" id="UP000246145"/>
    </source>
</evidence>
<dbReference type="NCBIfam" id="TIGR02099">
    <property type="entry name" value="YhdP family protein"/>
    <property type="match status" value="1"/>
</dbReference>
<accession>A0A2U1CIU2</accession>
<dbReference type="Proteomes" id="UP000246145">
    <property type="component" value="Unassembled WGS sequence"/>
</dbReference>
<feature type="compositionally biased region" description="Polar residues" evidence="1">
    <location>
        <begin position="1228"/>
        <end position="1240"/>
    </location>
</feature>
<dbReference type="InterPro" id="IPR011836">
    <property type="entry name" value="YhdP"/>
</dbReference>
<protein>
    <submittedName>
        <fullName evidence="3">Uncharacterized protein (TIGR02099 family)</fullName>
    </submittedName>
</protein>
<feature type="region of interest" description="Disordered" evidence="1">
    <location>
        <begin position="932"/>
        <end position="958"/>
    </location>
</feature>
<dbReference type="PANTHER" id="PTHR38690:SF1">
    <property type="entry name" value="PROTEASE"/>
    <property type="match status" value="1"/>
</dbReference>
<organism evidence="3 4">
    <name type="scientific">Pusillimonas noertemannii</name>
    <dbReference type="NCBI Taxonomy" id="305977"/>
    <lineage>
        <taxon>Bacteria</taxon>
        <taxon>Pseudomonadati</taxon>
        <taxon>Pseudomonadota</taxon>
        <taxon>Betaproteobacteria</taxon>
        <taxon>Burkholderiales</taxon>
        <taxon>Alcaligenaceae</taxon>
        <taxon>Pusillimonas</taxon>
    </lineage>
</organism>
<dbReference type="Pfam" id="PF13116">
    <property type="entry name" value="YhdP"/>
    <property type="match status" value="2"/>
</dbReference>
<evidence type="ECO:0000256" key="1">
    <source>
        <dbReference type="SAM" id="MobiDB-lite"/>
    </source>
</evidence>
<gene>
    <name evidence="3" type="ORF">C7440_3074</name>
</gene>
<feature type="region of interest" description="Disordered" evidence="1">
    <location>
        <begin position="1226"/>
        <end position="1287"/>
    </location>
</feature>
<proteinExistence type="predicted"/>
<dbReference type="InterPro" id="IPR025263">
    <property type="entry name" value="YhdP_central"/>
</dbReference>
<feature type="domain" description="YhdP central" evidence="2">
    <location>
        <begin position="366"/>
        <end position="1229"/>
    </location>
</feature>
<feature type="compositionally biased region" description="Low complexity" evidence="1">
    <location>
        <begin position="350"/>
        <end position="362"/>
    </location>
</feature>
<feature type="compositionally biased region" description="Basic and acidic residues" evidence="1">
    <location>
        <begin position="1259"/>
        <end position="1269"/>
    </location>
</feature>
<feature type="region of interest" description="Disordered" evidence="1">
    <location>
        <begin position="331"/>
        <end position="362"/>
    </location>
</feature>
<keyword evidence="4" id="KW-1185">Reference proteome</keyword>
<evidence type="ECO:0000259" key="2">
    <source>
        <dbReference type="Pfam" id="PF13116"/>
    </source>
</evidence>
<reference evidence="3 4" key="1">
    <citation type="submission" date="2018-04" db="EMBL/GenBank/DDBJ databases">
        <title>Genomic Encyclopedia of Type Strains, Phase IV (KMG-IV): sequencing the most valuable type-strain genomes for metagenomic binning, comparative biology and taxonomic classification.</title>
        <authorList>
            <person name="Goeker M."/>
        </authorList>
    </citation>
    <scope>NUCLEOTIDE SEQUENCE [LARGE SCALE GENOMIC DNA]</scope>
    <source>
        <strain evidence="3 4">DSM 10065</strain>
    </source>
</reference>